<dbReference type="PANTHER" id="PTHR11937">
    <property type="entry name" value="ACTIN"/>
    <property type="match status" value="1"/>
</dbReference>
<dbReference type="Gene3D" id="3.30.420.40">
    <property type="match status" value="1"/>
</dbReference>
<dbReference type="InterPro" id="IPR004000">
    <property type="entry name" value="Actin"/>
</dbReference>
<accession>A0A183EMA6</accession>
<dbReference type="AlphaFoldDB" id="A0A183EMA6"/>
<name>A0A183EMA6_9BILA</name>
<dbReference type="InterPro" id="IPR043129">
    <property type="entry name" value="ATPase_NBD"/>
</dbReference>
<sequence>LGDCRHASSITAPGSYTKLGYAGNTEPQFIIPSGGCCLHLPSNSSSESAGNENEGLSEVMHVKRGRTIAVREKVGSQPSALRWNASTGSRIEDLDFYIGDEALSPSAANYAVKYPIRHGIVEDWDLMERFWEQCVFKYLRAEPEDHYFLLVQCLL</sequence>
<proteinExistence type="predicted"/>
<evidence type="ECO:0000313" key="1">
    <source>
        <dbReference type="WBParaSite" id="GPUH_0002212401-mRNA-1"/>
    </source>
</evidence>
<organism evidence="1">
    <name type="scientific">Gongylonema pulchrum</name>
    <dbReference type="NCBI Taxonomy" id="637853"/>
    <lineage>
        <taxon>Eukaryota</taxon>
        <taxon>Metazoa</taxon>
        <taxon>Ecdysozoa</taxon>
        <taxon>Nematoda</taxon>
        <taxon>Chromadorea</taxon>
        <taxon>Rhabditida</taxon>
        <taxon>Spirurina</taxon>
        <taxon>Spiruromorpha</taxon>
        <taxon>Spiruroidea</taxon>
        <taxon>Gongylonematidae</taxon>
        <taxon>Gongylonema</taxon>
    </lineage>
</organism>
<protein>
    <submittedName>
        <fullName evidence="1">Actin</fullName>
    </submittedName>
</protein>
<dbReference type="PRINTS" id="PR00190">
    <property type="entry name" value="ACTIN"/>
</dbReference>
<dbReference type="WBParaSite" id="GPUH_0002212401-mRNA-1">
    <property type="protein sequence ID" value="GPUH_0002212401-mRNA-1"/>
    <property type="gene ID" value="GPUH_0002212401"/>
</dbReference>
<dbReference type="SUPFAM" id="SSF53067">
    <property type="entry name" value="Actin-like ATPase domain"/>
    <property type="match status" value="1"/>
</dbReference>
<dbReference type="Pfam" id="PF00022">
    <property type="entry name" value="Actin"/>
    <property type="match status" value="1"/>
</dbReference>
<reference evidence="1" key="1">
    <citation type="submission" date="2016-06" db="UniProtKB">
        <authorList>
            <consortium name="WormBaseParasite"/>
        </authorList>
    </citation>
    <scope>IDENTIFICATION</scope>
</reference>